<dbReference type="RefSeq" id="WP_201328467.1">
    <property type="nucleotide sequence ID" value="NZ_AP017470.1"/>
</dbReference>
<feature type="transmembrane region" description="Helical" evidence="6">
    <location>
        <begin position="132"/>
        <end position="150"/>
    </location>
</feature>
<dbReference type="GO" id="GO:0051301">
    <property type="term" value="P:cell division"/>
    <property type="evidence" value="ECO:0007669"/>
    <property type="project" value="InterPro"/>
</dbReference>
<reference evidence="7 8" key="1">
    <citation type="journal article" date="2012" name="Extremophiles">
        <title>Thermotomaculum hydrothermale gen. nov., sp. nov., a novel heterotrophic thermophile within the phylum Acidobacteria from a deep-sea hydrothermal vent chimney in the Southern Okinawa Trough.</title>
        <authorList>
            <person name="Izumi H."/>
            <person name="Nunoura T."/>
            <person name="Miyazaki M."/>
            <person name="Mino S."/>
            <person name="Toki T."/>
            <person name="Takai K."/>
            <person name="Sako Y."/>
            <person name="Sawabe T."/>
            <person name="Nakagawa S."/>
        </authorList>
    </citation>
    <scope>NUCLEOTIDE SEQUENCE [LARGE SCALE GENOMIC DNA]</scope>
    <source>
        <strain evidence="7 8">AC55</strain>
    </source>
</reference>
<name>A0A7R6PPS6_9BACT</name>
<protein>
    <submittedName>
        <fullName evidence="7">Rod shape determining protein RodA</fullName>
    </submittedName>
</protein>
<dbReference type="KEGG" id="thyd:TTHT_0540"/>
<evidence type="ECO:0000256" key="1">
    <source>
        <dbReference type="ARBA" id="ARBA00004141"/>
    </source>
</evidence>
<evidence type="ECO:0000256" key="3">
    <source>
        <dbReference type="ARBA" id="ARBA00022960"/>
    </source>
</evidence>
<dbReference type="EMBL" id="AP017470">
    <property type="protein sequence ID" value="BBB32126.1"/>
    <property type="molecule type" value="Genomic_DNA"/>
</dbReference>
<feature type="transmembrane region" description="Helical" evidence="6">
    <location>
        <begin position="265"/>
        <end position="285"/>
    </location>
</feature>
<dbReference type="Pfam" id="PF01098">
    <property type="entry name" value="FTSW_RODA_SPOVE"/>
    <property type="match status" value="1"/>
</dbReference>
<gene>
    <name evidence="7" type="primary">rodA</name>
    <name evidence="7" type="ORF">TTHT_0540</name>
</gene>
<dbReference type="GO" id="GO:0032153">
    <property type="term" value="C:cell division site"/>
    <property type="evidence" value="ECO:0007669"/>
    <property type="project" value="TreeGrafter"/>
</dbReference>
<dbReference type="PANTHER" id="PTHR30474:SF1">
    <property type="entry name" value="PEPTIDOGLYCAN GLYCOSYLTRANSFERASE MRDB"/>
    <property type="match status" value="1"/>
</dbReference>
<dbReference type="GO" id="GO:0015648">
    <property type="term" value="F:lipid-linked peptidoglycan transporter activity"/>
    <property type="evidence" value="ECO:0007669"/>
    <property type="project" value="TreeGrafter"/>
</dbReference>
<dbReference type="GO" id="GO:0008360">
    <property type="term" value="P:regulation of cell shape"/>
    <property type="evidence" value="ECO:0007669"/>
    <property type="project" value="UniProtKB-KW"/>
</dbReference>
<keyword evidence="3" id="KW-0133">Cell shape</keyword>
<evidence type="ECO:0000256" key="4">
    <source>
        <dbReference type="ARBA" id="ARBA00022989"/>
    </source>
</evidence>
<feature type="transmembrane region" description="Helical" evidence="6">
    <location>
        <begin position="94"/>
        <end position="120"/>
    </location>
</feature>
<dbReference type="NCBIfam" id="TIGR02210">
    <property type="entry name" value="rodA_shape"/>
    <property type="match status" value="1"/>
</dbReference>
<feature type="transmembrane region" description="Helical" evidence="6">
    <location>
        <begin position="7"/>
        <end position="29"/>
    </location>
</feature>
<feature type="transmembrane region" description="Helical" evidence="6">
    <location>
        <begin position="70"/>
        <end position="88"/>
    </location>
</feature>
<dbReference type="AlphaFoldDB" id="A0A7R6PPS6"/>
<dbReference type="PANTHER" id="PTHR30474">
    <property type="entry name" value="CELL CYCLE PROTEIN"/>
    <property type="match status" value="1"/>
</dbReference>
<keyword evidence="8" id="KW-1185">Reference proteome</keyword>
<feature type="transmembrane region" description="Helical" evidence="6">
    <location>
        <begin position="156"/>
        <end position="172"/>
    </location>
</feature>
<feature type="transmembrane region" description="Helical" evidence="6">
    <location>
        <begin position="297"/>
        <end position="319"/>
    </location>
</feature>
<keyword evidence="4 6" id="KW-1133">Transmembrane helix</keyword>
<dbReference type="InterPro" id="IPR001182">
    <property type="entry name" value="FtsW/RodA"/>
</dbReference>
<keyword evidence="5 6" id="KW-0472">Membrane</keyword>
<evidence type="ECO:0000256" key="5">
    <source>
        <dbReference type="ARBA" id="ARBA00023136"/>
    </source>
</evidence>
<comment type="subcellular location">
    <subcellularLocation>
        <location evidence="1">Membrane</location>
        <topology evidence="1">Multi-pass membrane protein</topology>
    </subcellularLocation>
</comment>
<feature type="transmembrane region" description="Helical" evidence="6">
    <location>
        <begin position="331"/>
        <end position="353"/>
    </location>
</feature>
<accession>A0A7R6PPS6</accession>
<organism evidence="7 8">
    <name type="scientific">Thermotomaculum hydrothermale</name>
    <dbReference type="NCBI Taxonomy" id="981385"/>
    <lineage>
        <taxon>Bacteria</taxon>
        <taxon>Pseudomonadati</taxon>
        <taxon>Acidobacteriota</taxon>
        <taxon>Holophagae</taxon>
        <taxon>Thermotomaculales</taxon>
        <taxon>Thermotomaculaceae</taxon>
        <taxon>Thermotomaculum</taxon>
    </lineage>
</organism>
<sequence length="360" mass="40170">MKKETDWFLIIEVLLLAFLGYITLTSAVITVKGGDIILKKQSVFLVFGFVLAFFFYMIDYRKLLDFVPFIYVATLILLVLTLIIGKVVHGSKSWLNLGFFMLQPSEPGKLVAILTIGYIAKTEKTDYLTFKMAFKIILFVGLLCVLILLQPDFGTASIYIVLLAVVLFVLGLDKKVIIFLIILAMLGGVFAWKYVFKPYQRNRILTVINPERDPLGSGYQVIQSKIAVGSGMIFGKGFKKGTQSKLRYLPEPHTDFIFAVFSEEFGFSGVAVVLALYMLMIVRLINIARVSLDKEGMIMAIGVAAIFFYQGIVSMGMVVGLVPTTGIPLPFFSYGGSGTITYFSMIGLVLNIYRKRFSIL</sequence>
<keyword evidence="2 6" id="KW-0812">Transmembrane</keyword>
<dbReference type="GO" id="GO:0005886">
    <property type="term" value="C:plasma membrane"/>
    <property type="evidence" value="ECO:0007669"/>
    <property type="project" value="TreeGrafter"/>
</dbReference>
<feature type="transmembrane region" description="Helical" evidence="6">
    <location>
        <begin position="41"/>
        <end position="58"/>
    </location>
</feature>
<evidence type="ECO:0000313" key="8">
    <source>
        <dbReference type="Proteomes" id="UP000595564"/>
    </source>
</evidence>
<feature type="transmembrane region" description="Helical" evidence="6">
    <location>
        <begin position="177"/>
        <end position="195"/>
    </location>
</feature>
<dbReference type="InterPro" id="IPR011923">
    <property type="entry name" value="RodA/MrdB"/>
</dbReference>
<proteinExistence type="predicted"/>
<evidence type="ECO:0000256" key="6">
    <source>
        <dbReference type="SAM" id="Phobius"/>
    </source>
</evidence>
<evidence type="ECO:0000313" key="7">
    <source>
        <dbReference type="EMBL" id="BBB32126.1"/>
    </source>
</evidence>
<dbReference type="Proteomes" id="UP000595564">
    <property type="component" value="Chromosome"/>
</dbReference>
<evidence type="ECO:0000256" key="2">
    <source>
        <dbReference type="ARBA" id="ARBA00022692"/>
    </source>
</evidence>